<dbReference type="OrthoDB" id="3748483at2"/>
<keyword evidence="1" id="KW-0472">Membrane</keyword>
<feature type="transmembrane region" description="Helical" evidence="1">
    <location>
        <begin position="57"/>
        <end position="74"/>
    </location>
</feature>
<organism evidence="2 3">
    <name type="scientific">Aeromicrobium fastidiosum</name>
    <dbReference type="NCBI Taxonomy" id="52699"/>
    <lineage>
        <taxon>Bacteria</taxon>
        <taxon>Bacillati</taxon>
        <taxon>Actinomycetota</taxon>
        <taxon>Actinomycetes</taxon>
        <taxon>Propionibacteriales</taxon>
        <taxon>Nocardioidaceae</taxon>
        <taxon>Aeromicrobium</taxon>
    </lineage>
</organism>
<dbReference type="AlphaFoldDB" id="A0A641AQ71"/>
<evidence type="ECO:0000313" key="2">
    <source>
        <dbReference type="EMBL" id="KAA1378242.1"/>
    </source>
</evidence>
<sequence length="111" mass="11420">MLRAALVVVGAYVCVLGALVHRQVWTAGGVAWPWGLAAAIAVTGLVTVAANDVIRIGGAWIALGWAATLLALQWSPSGSYLVASDWISLTFTAGSLGAIVLPVVLRTRLAP</sequence>
<dbReference type="EMBL" id="SDPP02000002">
    <property type="protein sequence ID" value="KAA1378242.1"/>
    <property type="molecule type" value="Genomic_DNA"/>
</dbReference>
<gene>
    <name evidence="2" type="ORF">ESP62_007650</name>
</gene>
<keyword evidence="3" id="KW-1185">Reference proteome</keyword>
<dbReference type="RefSeq" id="WP_129183055.1">
    <property type="nucleotide sequence ID" value="NZ_JAGIOG010000001.1"/>
</dbReference>
<evidence type="ECO:0000313" key="3">
    <source>
        <dbReference type="Proteomes" id="UP001515100"/>
    </source>
</evidence>
<name>A0A641AQ71_9ACTN</name>
<keyword evidence="1" id="KW-1133">Transmembrane helix</keyword>
<comment type="caution">
    <text evidence="2">The sequence shown here is derived from an EMBL/GenBank/DDBJ whole genome shotgun (WGS) entry which is preliminary data.</text>
</comment>
<dbReference type="Proteomes" id="UP001515100">
    <property type="component" value="Unassembled WGS sequence"/>
</dbReference>
<accession>A0A641AQ71</accession>
<evidence type="ECO:0000256" key="1">
    <source>
        <dbReference type="SAM" id="Phobius"/>
    </source>
</evidence>
<proteinExistence type="predicted"/>
<feature type="transmembrane region" description="Helical" evidence="1">
    <location>
        <begin position="86"/>
        <end position="105"/>
    </location>
</feature>
<reference evidence="2" key="1">
    <citation type="submission" date="2019-09" db="EMBL/GenBank/DDBJ databases">
        <authorList>
            <person name="Li J."/>
        </authorList>
    </citation>
    <scope>NUCLEOTIDE SEQUENCE [LARGE SCALE GENOMIC DNA]</scope>
    <source>
        <strain evidence="2">NRBC 14897</strain>
    </source>
</reference>
<protein>
    <submittedName>
        <fullName evidence="2">Uncharacterized protein</fullName>
    </submittedName>
</protein>
<feature type="transmembrane region" description="Helical" evidence="1">
    <location>
        <begin position="32"/>
        <end position="50"/>
    </location>
</feature>
<keyword evidence="1" id="KW-0812">Transmembrane</keyword>